<evidence type="ECO:0000313" key="1">
    <source>
        <dbReference type="EMBL" id="KAF6825056.1"/>
    </source>
</evidence>
<name>A0A8H6K6D2_9PEZI</name>
<dbReference type="Proteomes" id="UP000654918">
    <property type="component" value="Unassembled WGS sequence"/>
</dbReference>
<comment type="caution">
    <text evidence="1">The sequence shown here is derived from an EMBL/GenBank/DDBJ whole genome shotgun (WGS) entry which is preliminary data.</text>
</comment>
<dbReference type="AlphaFoldDB" id="A0A8H6K6D2"/>
<dbReference type="PANTHER" id="PTHR40619:SF3">
    <property type="entry name" value="FUNGAL STAND N-TERMINAL GOODBYE DOMAIN-CONTAINING PROTEIN"/>
    <property type="match status" value="1"/>
</dbReference>
<evidence type="ECO:0000313" key="2">
    <source>
        <dbReference type="Proteomes" id="UP000654918"/>
    </source>
</evidence>
<keyword evidence="2" id="KW-1185">Reference proteome</keyword>
<dbReference type="PANTHER" id="PTHR40619">
    <property type="entry name" value="FUNGAL STAND N-TERMINAL GOODBYE DOMAIN-CONTAINING PROTEIN"/>
    <property type="match status" value="1"/>
</dbReference>
<proteinExistence type="predicted"/>
<reference evidence="1" key="1">
    <citation type="journal article" date="2020" name="Phytopathology">
        <title>Genome Sequence Resources of Colletotrichum truncatum, C. plurivorum, C. musicola, and C. sojae: Four Species Pathogenic to Soybean (Glycine max).</title>
        <authorList>
            <person name="Rogerio F."/>
            <person name="Boufleur T.R."/>
            <person name="Ciampi-Guillardi M."/>
            <person name="Sukno S.A."/>
            <person name="Thon M.R."/>
            <person name="Massola Junior N.S."/>
            <person name="Baroncelli R."/>
        </authorList>
    </citation>
    <scope>NUCLEOTIDE SEQUENCE</scope>
    <source>
        <strain evidence="1">LFN00145</strain>
    </source>
</reference>
<gene>
    <name evidence="1" type="ORF">CPLU01_10509</name>
</gene>
<protein>
    <submittedName>
        <fullName evidence="1">Uncharacterized protein</fullName>
    </submittedName>
</protein>
<organism evidence="1 2">
    <name type="scientific">Colletotrichum plurivorum</name>
    <dbReference type="NCBI Taxonomy" id="2175906"/>
    <lineage>
        <taxon>Eukaryota</taxon>
        <taxon>Fungi</taxon>
        <taxon>Dikarya</taxon>
        <taxon>Ascomycota</taxon>
        <taxon>Pezizomycotina</taxon>
        <taxon>Sordariomycetes</taxon>
        <taxon>Hypocreomycetidae</taxon>
        <taxon>Glomerellales</taxon>
        <taxon>Glomerellaceae</taxon>
        <taxon>Colletotrichum</taxon>
        <taxon>Colletotrichum orchidearum species complex</taxon>
    </lineage>
</organism>
<accession>A0A8H6K6D2</accession>
<dbReference type="EMBL" id="WIGO01000181">
    <property type="protein sequence ID" value="KAF6825056.1"/>
    <property type="molecule type" value="Genomic_DNA"/>
</dbReference>
<sequence length="653" mass="72642">MQDENIFESHAPRPTFRLRSPAVDFIENRLPQYHPAFDNPNVRFDYSQDRFVTQITPRTNVLMPQSTSSAMAIPVVSGIPSSPQRLPRPPPGVVNDMAFWHEILPLAMEALKHEPVPSGLKNAKWGIRHLSTWPDVQAKLEMAQREYDFHHGQPHVGKFRRGLRKVLDNHAVTLQQGTRLVPEVDIAKPVVGAIRVVLDAYRQVAEVREEVTTSFDDLPEVFEKLDFYISTYPKDQNIITASKNLVRAIFIAVENAVAFYISPQGGWKLNLAIFNVLTVYADNSQMMQNQAAILQDTSVIQHAVGSMFQQVQINNAGTVLYLTQLFNEHVLPFLSDLQSMSTLSSTSICRSAVVLSFTSGAVHSRSPMPRTPSPSPQHQLLEAPPLWSPADISARLRIPNIDDEDLQHVAEHTELLLHEDRGRTQQVLATRHVRSWIGVRGSARLLVHGDFRPPPLEISPLSVVCALLTHTFRSSPGFIGLVFFCGRHLAWDEHRGGGAMIRSLIAQLLRQFSFAAVQPDPGISLQELESGDVEVLCHVFALLVRQLPSNTVAACLIDGICLYETEEYLSGMDVVVMSLLNLAEQSAPDRASFKLLITSPLPTLEVRKVFDPEPDALLHMQTLPLLGDGAGLASFEDRLASNMSFGPESDAYI</sequence>